<keyword evidence="1" id="KW-0929">Antimicrobial</keyword>
<proteinExistence type="predicted"/>
<accession>A0ABS8KKR1</accession>
<sequence length="118" mass="12982">MPNESKRLSSTGLTAFRLREGAVLRYYNDSANNCTYGIGTLVHFGPCTAAQFQRPVTLADIEIQLAAAVQAAESAVGKQNIYVHPRDANGRRLPAVRVAGLINRRREEAAPFLTRVQR</sequence>
<dbReference type="SUPFAM" id="SSF53955">
    <property type="entry name" value="Lysozyme-like"/>
    <property type="match status" value="1"/>
</dbReference>
<dbReference type="EMBL" id="JAJITC010000019">
    <property type="protein sequence ID" value="MCC8405343.1"/>
    <property type="molecule type" value="Genomic_DNA"/>
</dbReference>
<dbReference type="InterPro" id="IPR023346">
    <property type="entry name" value="Lysozyme-like_dom_sf"/>
</dbReference>
<name>A0ABS8KKR1_9BURK</name>
<dbReference type="Proteomes" id="UP001430614">
    <property type="component" value="Unassembled WGS sequence"/>
</dbReference>
<evidence type="ECO:0000256" key="1">
    <source>
        <dbReference type="ARBA" id="ARBA00022529"/>
    </source>
</evidence>
<gene>
    <name evidence="3" type="ORF">LJ655_26375</name>
</gene>
<dbReference type="InterPro" id="IPR023347">
    <property type="entry name" value="Lysozyme_dom_sf"/>
</dbReference>
<evidence type="ECO:0000313" key="4">
    <source>
        <dbReference type="Proteomes" id="UP001430614"/>
    </source>
</evidence>
<reference evidence="3 4" key="1">
    <citation type="submission" date="2021-11" db="EMBL/GenBank/DDBJ databases">
        <authorList>
            <person name="Oh E.-T."/>
            <person name="Kim S.-B."/>
        </authorList>
    </citation>
    <scope>NUCLEOTIDE SEQUENCE [LARGE SCALE GENOMIC DNA]</scope>
    <source>
        <strain evidence="3 4">MMS20-SJTN17</strain>
    </source>
</reference>
<organism evidence="3 4">
    <name type="scientific">Paraburkholderia translucens</name>
    <dbReference type="NCBI Taxonomy" id="2886945"/>
    <lineage>
        <taxon>Bacteria</taxon>
        <taxon>Pseudomonadati</taxon>
        <taxon>Pseudomonadota</taxon>
        <taxon>Betaproteobacteria</taxon>
        <taxon>Burkholderiales</taxon>
        <taxon>Burkholderiaceae</taxon>
        <taxon>Paraburkholderia</taxon>
    </lineage>
</organism>
<keyword evidence="4" id="KW-1185">Reference proteome</keyword>
<evidence type="ECO:0000313" key="3">
    <source>
        <dbReference type="EMBL" id="MCC8405343.1"/>
    </source>
</evidence>
<comment type="caution">
    <text evidence="3">The sequence shown here is derived from an EMBL/GenBank/DDBJ whole genome shotgun (WGS) entry which is preliminary data.</text>
</comment>
<protein>
    <submittedName>
        <fullName evidence="3">Uncharacterized protein</fullName>
    </submittedName>
</protein>
<evidence type="ECO:0000256" key="2">
    <source>
        <dbReference type="ARBA" id="ARBA00022638"/>
    </source>
</evidence>
<dbReference type="Gene3D" id="1.10.530.40">
    <property type="match status" value="1"/>
</dbReference>
<dbReference type="RefSeq" id="WP_230564114.1">
    <property type="nucleotide sequence ID" value="NZ_JAJITC010000019.1"/>
</dbReference>
<keyword evidence="2" id="KW-0081">Bacteriolytic enzyme</keyword>